<evidence type="ECO:0000313" key="7">
    <source>
        <dbReference type="EMBL" id="ARW63615.1"/>
    </source>
</evidence>
<dbReference type="GO" id="GO:0005524">
    <property type="term" value="F:ATP binding"/>
    <property type="evidence" value="ECO:0007669"/>
    <property type="project" value="UniProtKB-UniRule"/>
</dbReference>
<dbReference type="EMBL" id="MF101428">
    <property type="protein sequence ID" value="ARW63615.1"/>
    <property type="molecule type" value="Genomic_DNA"/>
</dbReference>
<protein>
    <recommendedName>
        <fullName evidence="4">Histidine--tRNA ligase, chloroplastic</fullName>
        <ecNumber evidence="4">6.1.1.21</ecNumber>
    </recommendedName>
    <alternativeName>
        <fullName evidence="4">Histidyl-tRNA synthetase</fullName>
        <shortName evidence="4">HisRS</shortName>
    </alternativeName>
</protein>
<feature type="binding site" evidence="5">
    <location>
        <position position="128"/>
    </location>
    <ligand>
        <name>L-histidine</name>
        <dbReference type="ChEBI" id="CHEBI:57595"/>
    </ligand>
</feature>
<dbReference type="InterPro" id="IPR036621">
    <property type="entry name" value="Anticodon-bd_dom_sf"/>
</dbReference>
<feature type="binding site" evidence="5">
    <location>
        <position position="110"/>
    </location>
    <ligand>
        <name>L-histidine</name>
        <dbReference type="ChEBI" id="CHEBI:57595"/>
    </ligand>
</feature>
<sequence length="425" mass="49634">MQPLRGTRDILPNEMQSWQYIHNIANKILNQNNYKEVQTPIIENTELFTRSIGNFTDIVNKEMYSFCDQSNRNITLRPEGTASIARAIISNKLYVDSQISRLWYMGPMFRYERPQKGRQRQFHQLGIECIGSFNPIADVEVIKLAIQVLSKLGCISEYELDINCIGNIEERELYKVQLVEYLHKYKDELDNDSKTRLNKNPLRILDSKNTKTQEILQTGPILKNYLNKASLDHFNQVCEHLEYLQISYNINNYLVRGLDYYNYTAFEIKTKTINNQNTVCGGGRYDRLIEQLGGPNIPAVGWAIGIERILILANNYLKTQAQVTNTSIYVAVRNDNYHNSYMVWDILNILEEYNIKFELDLSNSNLSRQIKKASRLKATICLILGENENYNKFVTIKWLNTGMQQQIHFVELKEYMKYIKKTIIT</sequence>
<dbReference type="CDD" id="cd00773">
    <property type="entry name" value="HisRS-like_core"/>
    <property type="match status" value="1"/>
</dbReference>
<evidence type="ECO:0000256" key="4">
    <source>
        <dbReference type="HAMAP-Rule" id="MF_00127"/>
    </source>
</evidence>
<reference evidence="7" key="1">
    <citation type="journal article" date="2017" name="J. Phycol.">
        <title>Analysis of chloroplast genomes and a supermatrix inform reclassification of the Rhodomelaceae (Rhodophyta).</title>
        <authorList>
            <person name="Diaz-Tapia P."/>
            <person name="Maggs C.A."/>
            <person name="West J.A."/>
            <person name="Verbruggen H."/>
        </authorList>
    </citation>
    <scope>NUCLEOTIDE SEQUENCE</scope>
    <source>
        <strain evidence="7">PD550</strain>
    </source>
</reference>
<feature type="domain" description="Aminoacyl-transfer RNA synthetases class-II family profile" evidence="6">
    <location>
        <begin position="1"/>
        <end position="312"/>
    </location>
</feature>
<dbReference type="SUPFAM" id="SSF55681">
    <property type="entry name" value="Class II aaRS and biotin synthetases"/>
    <property type="match status" value="1"/>
</dbReference>
<dbReference type="EC" id="6.1.1.21" evidence="4"/>
<dbReference type="PANTHER" id="PTHR43707:SF1">
    <property type="entry name" value="HISTIDINE--TRNA LIGASE, MITOCHONDRIAL-RELATED"/>
    <property type="match status" value="1"/>
</dbReference>
<dbReference type="SUPFAM" id="SSF52954">
    <property type="entry name" value="Class II aaRS ABD-related"/>
    <property type="match status" value="1"/>
</dbReference>
<evidence type="ECO:0000256" key="1">
    <source>
        <dbReference type="ARBA" id="ARBA00008226"/>
    </source>
</evidence>
<dbReference type="InterPro" id="IPR015807">
    <property type="entry name" value="His-tRNA-ligase"/>
</dbReference>
<dbReference type="Gene3D" id="3.30.930.10">
    <property type="entry name" value="Bira Bifunctional Protein, Domain 2"/>
    <property type="match status" value="1"/>
</dbReference>
<dbReference type="RefSeq" id="YP_009395053.1">
    <property type="nucleotide sequence ID" value="NC_035275.1"/>
</dbReference>
<dbReference type="PIRSF" id="PIRSF001549">
    <property type="entry name" value="His-tRNA_synth"/>
    <property type="match status" value="1"/>
</dbReference>
<evidence type="ECO:0000256" key="3">
    <source>
        <dbReference type="ARBA" id="ARBA00047639"/>
    </source>
</evidence>
<dbReference type="InterPro" id="IPR045864">
    <property type="entry name" value="aa-tRNA-synth_II/BPL/LPL"/>
</dbReference>
<name>A0A1Z1MCR1_POLUR</name>
<dbReference type="PROSITE" id="PS50862">
    <property type="entry name" value="AA_TRNA_LIGASE_II"/>
    <property type="match status" value="1"/>
</dbReference>
<keyword evidence="7" id="KW-0934">Plastid</keyword>
<feature type="binding site" evidence="5">
    <location>
        <begin position="79"/>
        <end position="81"/>
    </location>
    <ligand>
        <name>L-histidine</name>
        <dbReference type="ChEBI" id="CHEBI:57595"/>
    </ligand>
</feature>
<comment type="catalytic activity">
    <reaction evidence="3 4">
        <text>tRNA(His) + L-histidine + ATP = L-histidyl-tRNA(His) + AMP + diphosphate + H(+)</text>
        <dbReference type="Rhea" id="RHEA:17313"/>
        <dbReference type="Rhea" id="RHEA-COMP:9665"/>
        <dbReference type="Rhea" id="RHEA-COMP:9689"/>
        <dbReference type="ChEBI" id="CHEBI:15378"/>
        <dbReference type="ChEBI" id="CHEBI:30616"/>
        <dbReference type="ChEBI" id="CHEBI:33019"/>
        <dbReference type="ChEBI" id="CHEBI:57595"/>
        <dbReference type="ChEBI" id="CHEBI:78442"/>
        <dbReference type="ChEBI" id="CHEBI:78527"/>
        <dbReference type="ChEBI" id="CHEBI:456215"/>
        <dbReference type="EC" id="6.1.1.21"/>
    </reaction>
</comment>
<gene>
    <name evidence="7" type="primary">syh</name>
    <name evidence="4" type="synonym">hisS</name>
</gene>
<keyword evidence="4" id="KW-0648">Protein biosynthesis</keyword>
<feature type="binding site" evidence="5">
    <location>
        <position position="124"/>
    </location>
    <ligand>
        <name>L-histidine</name>
        <dbReference type="ChEBI" id="CHEBI:57595"/>
    </ligand>
</feature>
<keyword evidence="4" id="KW-0067">ATP-binding</keyword>
<dbReference type="Pfam" id="PF03129">
    <property type="entry name" value="HGTP_anticodon"/>
    <property type="match status" value="1"/>
</dbReference>
<dbReference type="HAMAP" id="MF_00127">
    <property type="entry name" value="His_tRNA_synth"/>
    <property type="match status" value="1"/>
</dbReference>
<dbReference type="GO" id="GO:0004821">
    <property type="term" value="F:histidine-tRNA ligase activity"/>
    <property type="evidence" value="ECO:0007669"/>
    <property type="project" value="UniProtKB-UniRule"/>
</dbReference>
<dbReference type="NCBIfam" id="TIGR00442">
    <property type="entry name" value="hisS"/>
    <property type="match status" value="1"/>
</dbReference>
<organism evidence="7">
    <name type="scientific">Polysiphonia urceolata</name>
    <name type="common">Red alga</name>
    <name type="synonym">Conferva urceolata</name>
    <dbReference type="NCBI Taxonomy" id="173545"/>
    <lineage>
        <taxon>Eukaryota</taxon>
        <taxon>Rhodophyta</taxon>
        <taxon>Florideophyceae</taxon>
        <taxon>Rhodymeniophycidae</taxon>
        <taxon>Ceramiales</taxon>
        <taxon>Rhodomelaceae</taxon>
        <taxon>Polysiphonioideae</taxon>
        <taxon>Polysiphonia</taxon>
    </lineage>
</organism>
<geneLocation type="chloroplast" evidence="7"/>
<dbReference type="InterPro" id="IPR006195">
    <property type="entry name" value="aa-tRNA-synth_II"/>
</dbReference>
<feature type="binding site" evidence="5">
    <location>
        <begin position="260"/>
        <end position="261"/>
    </location>
    <ligand>
        <name>L-histidine</name>
        <dbReference type="ChEBI" id="CHEBI:57595"/>
    </ligand>
</feature>
<dbReference type="GO" id="GO:0009507">
    <property type="term" value="C:chloroplast"/>
    <property type="evidence" value="ECO:0007669"/>
    <property type="project" value="UniProtKB-SubCell"/>
</dbReference>
<dbReference type="InterPro" id="IPR041715">
    <property type="entry name" value="HisRS-like_core"/>
</dbReference>
<dbReference type="GeneID" id="33357015"/>
<dbReference type="AlphaFoldDB" id="A0A1Z1MCR1"/>
<accession>A0A1Z1MCR1</accession>
<dbReference type="InterPro" id="IPR004516">
    <property type="entry name" value="HisRS/HisZ"/>
</dbReference>
<keyword evidence="4 7" id="KW-0436">Ligase</keyword>
<evidence type="ECO:0000256" key="5">
    <source>
        <dbReference type="PIRSR" id="PIRSR001549-1"/>
    </source>
</evidence>
<dbReference type="Pfam" id="PF13393">
    <property type="entry name" value="tRNA-synt_His"/>
    <property type="match status" value="1"/>
</dbReference>
<keyword evidence="2 4" id="KW-0547">Nucleotide-binding</keyword>
<dbReference type="GO" id="GO:0006427">
    <property type="term" value="P:histidyl-tRNA aminoacylation"/>
    <property type="evidence" value="ECO:0007669"/>
    <property type="project" value="UniProtKB-UniRule"/>
</dbReference>
<feature type="binding site" evidence="5">
    <location>
        <position position="256"/>
    </location>
    <ligand>
        <name>L-histidine</name>
        <dbReference type="ChEBI" id="CHEBI:57595"/>
    </ligand>
</feature>
<evidence type="ECO:0000256" key="2">
    <source>
        <dbReference type="ARBA" id="ARBA00022741"/>
    </source>
</evidence>
<keyword evidence="4" id="KW-0030">Aminoacyl-tRNA synthetase</keyword>
<dbReference type="PANTHER" id="PTHR43707">
    <property type="entry name" value="HISTIDYL-TRNA SYNTHETASE"/>
    <property type="match status" value="1"/>
</dbReference>
<evidence type="ECO:0000259" key="6">
    <source>
        <dbReference type="PROSITE" id="PS50862"/>
    </source>
</evidence>
<dbReference type="Gene3D" id="3.40.50.800">
    <property type="entry name" value="Anticodon-binding domain"/>
    <property type="match status" value="1"/>
</dbReference>
<dbReference type="InterPro" id="IPR004154">
    <property type="entry name" value="Anticodon-bd"/>
</dbReference>
<proteinExistence type="inferred from homology"/>
<comment type="subcellular location">
    <subcellularLocation>
        <location evidence="4">Plastid</location>
        <location evidence="4">Chloroplast</location>
    </subcellularLocation>
</comment>
<comment type="similarity">
    <text evidence="1 4">Belongs to the class-II aminoacyl-tRNA synthetase family.</text>
</comment>
<keyword evidence="7" id="KW-0150">Chloroplast</keyword>